<dbReference type="PROSITE" id="PS00090">
    <property type="entry name" value="NITROGENASE_1_2"/>
    <property type="match status" value="1"/>
</dbReference>
<dbReference type="UniPathway" id="UPA00782"/>
<dbReference type="InterPro" id="IPR049939">
    <property type="entry name" value="NifE-like"/>
</dbReference>
<accession>A0A562VKK0</accession>
<gene>
    <name evidence="6" type="ORF">JN12_02680</name>
</gene>
<evidence type="ECO:0000256" key="1">
    <source>
        <dbReference type="ARBA" id="ARBA00011002"/>
    </source>
</evidence>
<dbReference type="NCBIfam" id="TIGR01285">
    <property type="entry name" value="nifN"/>
    <property type="match status" value="1"/>
</dbReference>
<dbReference type="NCBIfam" id="NF011047">
    <property type="entry name" value="PRK14477.1"/>
    <property type="match status" value="1"/>
</dbReference>
<dbReference type="InterPro" id="IPR005975">
    <property type="entry name" value="Nase_Mo-Fe_CF"/>
</dbReference>
<dbReference type="SUPFAM" id="SSF53807">
    <property type="entry name" value="Helical backbone' metal receptor"/>
    <property type="match status" value="2"/>
</dbReference>
<dbReference type="InterPro" id="IPR000510">
    <property type="entry name" value="Nase/OxRdtase_comp1"/>
</dbReference>
<dbReference type="RefSeq" id="WP_145023579.1">
    <property type="nucleotide sequence ID" value="NZ_VLLN01000017.1"/>
</dbReference>
<dbReference type="GO" id="GO:0016163">
    <property type="term" value="F:nitrogenase activity"/>
    <property type="evidence" value="ECO:0007669"/>
    <property type="project" value="InterPro"/>
</dbReference>
<comment type="caution">
    <text evidence="6">The sequence shown here is derived from an EMBL/GenBank/DDBJ whole genome shotgun (WGS) entry which is preliminary data.</text>
</comment>
<organism evidence="6 7">
    <name type="scientific">Geobacter argillaceus</name>
    <dbReference type="NCBI Taxonomy" id="345631"/>
    <lineage>
        <taxon>Bacteria</taxon>
        <taxon>Pseudomonadati</taxon>
        <taxon>Thermodesulfobacteriota</taxon>
        <taxon>Desulfuromonadia</taxon>
        <taxon>Geobacterales</taxon>
        <taxon>Geobacteraceae</taxon>
        <taxon>Geobacter</taxon>
    </lineage>
</organism>
<evidence type="ECO:0000259" key="5">
    <source>
        <dbReference type="Pfam" id="PF00148"/>
    </source>
</evidence>
<dbReference type="PROSITE" id="PS00699">
    <property type="entry name" value="NITROGENASE_1_1"/>
    <property type="match status" value="2"/>
</dbReference>
<dbReference type="InterPro" id="IPR000318">
    <property type="entry name" value="Nase_comp1_CS"/>
</dbReference>
<name>A0A562VKK0_9BACT</name>
<dbReference type="OrthoDB" id="9762718at2"/>
<dbReference type="EMBL" id="VLLN01000017">
    <property type="protein sequence ID" value="TWJ18277.1"/>
    <property type="molecule type" value="Genomic_DNA"/>
</dbReference>
<dbReference type="CDD" id="cd01966">
    <property type="entry name" value="Nitrogenase_NifN_1"/>
    <property type="match status" value="1"/>
</dbReference>
<dbReference type="PANTHER" id="PTHR42956:SF1">
    <property type="entry name" value="NITROGENASE IRON-MOLYBDENUM COFACTOR BIOSYNTHESIS PROTEIN NIFE"/>
    <property type="match status" value="1"/>
</dbReference>
<comment type="similarity">
    <text evidence="1 4">Belongs to the NifD/NifK/NifE/NifN family.</text>
</comment>
<keyword evidence="7" id="KW-1185">Reference proteome</keyword>
<feature type="domain" description="Nitrogenase/oxidoreductase component 1" evidence="5">
    <location>
        <begin position="37"/>
        <end position="480"/>
    </location>
</feature>
<dbReference type="Pfam" id="PF00148">
    <property type="entry name" value="Oxidored_nitro"/>
    <property type="match status" value="2"/>
</dbReference>
<evidence type="ECO:0000256" key="2">
    <source>
        <dbReference type="ARBA" id="ARBA00013282"/>
    </source>
</evidence>
<evidence type="ECO:0000256" key="3">
    <source>
        <dbReference type="ARBA" id="ARBA00023231"/>
    </source>
</evidence>
<keyword evidence="3 4" id="KW-0535">Nitrogen fixation</keyword>
<proteinExistence type="inferred from homology"/>
<dbReference type="PANTHER" id="PTHR42956">
    <property type="entry name" value="NITROGENASE IRON-MOLYBDENUM COFACTOR BIOSYNTHESIS PROTEIN NIFE"/>
    <property type="match status" value="1"/>
</dbReference>
<feature type="domain" description="Nitrogenase/oxidoreductase component 1" evidence="5">
    <location>
        <begin position="543"/>
        <end position="948"/>
    </location>
</feature>
<dbReference type="GO" id="GO:0065003">
    <property type="term" value="P:protein-containing complex assembly"/>
    <property type="evidence" value="ECO:0007669"/>
    <property type="project" value="InterPro"/>
</dbReference>
<sequence>MARPDYYDAPECDTHQEKGAPKFCKKSEPGEGTERSCAYDGARVVLMPITDVIHLVHGPIACAGNSWDNRGARSSGSQLYRRGFTTEMLENDVVFGGEKKLYKAILELAERYRDQARAIFVYATCVTAMTGDDVEAVCAAAQEYLNKDFCSGQGGKEEATQAYREVRRGADDAANAGPGKKPLLRGPMPVIPVNTPGFIGDKNIGNRLAGEILYKYVIGTAEPPVLGEYPINLIGEYNIAGDLWGMLPLFDRLGIQVLSCFSGDATFEELRYAHRAKLNIIICSKSLTNLAKKMQKNYGVPYLEESFYGMTDTAKALRDIARELDDAVGGLEKRVMQDRVERLLEEEEVRCRESLAPYRARLEGKSSVLFTGGVKTWSMVNALRELGVEILAAGTQNSTLEDFYRMKGLMHKDAKIIEDTSTAGLLGVMREKLPDLIVAGGKTKFLALKTKTPFLDINHGRSHPYAGYEGMVTFARQLDLTVNNPIWPVLNAKAPWEKSDEELATNVAAAAGHGETFMAEDLSASRVKVPTKQATVNPQKNSPALGATLAYLGIDNMLGLLHGAQGCSTFIRLQLSRHFKESIALNCTAMSEDTAIFGGWENLKKGIKRVIDKFHPGVVGVMTSGLTETMGDDVRSAIVHFRQENPEYADVPVVWASTPDYCGSLQEGYAAAVEAIVGTIPEGGETVPGQVNLLPGAHLTPADVEELKELAESFGLTVLTIPDIANALDGHIDEEVSPLSTGGIPIEEIRKAGRSQATIYIGDSLARAALKLKESFDIPAYGFTSVTGLAEVDALMETLSAISGRPIPEKQCRWRSRLMDAMVDSHYQFGARKVAIALEADNLKVITRFLAGMGCTIQAAISATRTRGLDGLPTDSVFVGDLEDLETAAVGADLLVANSNGRQAANKLGIKAHLRAGLPVFDRLGAHQKMWVGYRGTLNLIFEVANLFQANATEAQKLAHN</sequence>
<evidence type="ECO:0000313" key="7">
    <source>
        <dbReference type="Proteomes" id="UP000319449"/>
    </source>
</evidence>
<dbReference type="Gene3D" id="3.40.50.12380">
    <property type="entry name" value="Nitrogenase MoFe cofactor biosynthesis protein NifE, C-terminal"/>
    <property type="match status" value="1"/>
</dbReference>
<reference evidence="6 7" key="1">
    <citation type="submission" date="2019-07" db="EMBL/GenBank/DDBJ databases">
        <title>Genomic Encyclopedia of Archaeal and Bacterial Type Strains, Phase II (KMG-II): from individual species to whole genera.</title>
        <authorList>
            <person name="Goeker M."/>
        </authorList>
    </citation>
    <scope>NUCLEOTIDE SEQUENCE [LARGE SCALE GENOMIC DNA]</scope>
    <source>
        <strain evidence="6 7">ATCC BAA-1139</strain>
    </source>
</reference>
<evidence type="ECO:0000256" key="4">
    <source>
        <dbReference type="RuleBase" id="RU004021"/>
    </source>
</evidence>
<evidence type="ECO:0000313" key="6">
    <source>
        <dbReference type="EMBL" id="TWJ18277.1"/>
    </source>
</evidence>
<dbReference type="Gene3D" id="3.40.50.1980">
    <property type="entry name" value="Nitrogenase molybdenum iron protein domain"/>
    <property type="match status" value="4"/>
</dbReference>
<dbReference type="AlphaFoldDB" id="A0A562VKK0"/>
<protein>
    <recommendedName>
        <fullName evidence="2">Nitrogenase iron-molybdenum cofactor biosynthesis protein NifN</fullName>
    </recommendedName>
</protein>
<dbReference type="Proteomes" id="UP000319449">
    <property type="component" value="Unassembled WGS sequence"/>
</dbReference>
<dbReference type="Gene3D" id="6.10.250.1090">
    <property type="match status" value="1"/>
</dbReference>